<reference evidence="3 4" key="1">
    <citation type="submission" date="2016-10" db="EMBL/GenBank/DDBJ databases">
        <authorList>
            <person name="de Groot N.N."/>
        </authorList>
    </citation>
    <scope>NUCLEOTIDE SEQUENCE [LARGE SCALE GENOMIC DNA]</scope>
    <source>
        <strain evidence="3 4">DSM 18346</strain>
    </source>
</reference>
<dbReference type="GO" id="GO:0016779">
    <property type="term" value="F:nucleotidyltransferase activity"/>
    <property type="evidence" value="ECO:0007669"/>
    <property type="project" value="TreeGrafter"/>
</dbReference>
<dbReference type="InterPro" id="IPR029044">
    <property type="entry name" value="Nucleotide-diphossugar_trans"/>
</dbReference>
<dbReference type="Pfam" id="PF12804">
    <property type="entry name" value="NTP_transf_3"/>
    <property type="match status" value="1"/>
</dbReference>
<dbReference type="Gene3D" id="3.90.550.10">
    <property type="entry name" value="Spore Coat Polysaccharide Biosynthesis Protein SpsA, Chain A"/>
    <property type="match status" value="1"/>
</dbReference>
<dbReference type="Proteomes" id="UP000198718">
    <property type="component" value="Unassembled WGS sequence"/>
</dbReference>
<protein>
    <submittedName>
        <fullName evidence="3">MobA-like NTP transferase domain-containing protein</fullName>
    </submittedName>
</protein>
<dbReference type="OrthoDB" id="159246at2"/>
<dbReference type="PANTHER" id="PTHR19136:SF81">
    <property type="entry name" value="MOLYBDENUM COFACTOR GUANYLYLTRANSFERASE"/>
    <property type="match status" value="1"/>
</dbReference>
<keyword evidence="1 3" id="KW-0808">Transferase</keyword>
<evidence type="ECO:0000313" key="3">
    <source>
        <dbReference type="EMBL" id="SDK86173.1"/>
    </source>
</evidence>
<dbReference type="RefSeq" id="WP_090553692.1">
    <property type="nucleotide sequence ID" value="NZ_FNFP01000004.1"/>
</dbReference>
<evidence type="ECO:0000259" key="2">
    <source>
        <dbReference type="Pfam" id="PF12804"/>
    </source>
</evidence>
<gene>
    <name evidence="3" type="ORF">SAMN05660472_02153</name>
</gene>
<organism evidence="3 4">
    <name type="scientific">Natronincola ferrireducens</name>
    <dbReference type="NCBI Taxonomy" id="393762"/>
    <lineage>
        <taxon>Bacteria</taxon>
        <taxon>Bacillati</taxon>
        <taxon>Bacillota</taxon>
        <taxon>Clostridia</taxon>
        <taxon>Peptostreptococcales</taxon>
        <taxon>Natronincolaceae</taxon>
        <taxon>Natronincola</taxon>
    </lineage>
</organism>
<accession>A0A1G9FD96</accession>
<feature type="domain" description="MobA-like NTP transferase" evidence="2">
    <location>
        <begin position="3"/>
        <end position="129"/>
    </location>
</feature>
<evidence type="ECO:0000256" key="1">
    <source>
        <dbReference type="ARBA" id="ARBA00022679"/>
    </source>
</evidence>
<keyword evidence="4" id="KW-1185">Reference proteome</keyword>
<name>A0A1G9FD96_9FIRM</name>
<dbReference type="EMBL" id="FNFP01000004">
    <property type="protein sequence ID" value="SDK86173.1"/>
    <property type="molecule type" value="Genomic_DNA"/>
</dbReference>
<proteinExistence type="predicted"/>
<dbReference type="SUPFAM" id="SSF53448">
    <property type="entry name" value="Nucleotide-diphospho-sugar transferases"/>
    <property type="match status" value="1"/>
</dbReference>
<dbReference type="AlphaFoldDB" id="A0A1G9FD96"/>
<evidence type="ECO:0000313" key="4">
    <source>
        <dbReference type="Proteomes" id="UP000198718"/>
    </source>
</evidence>
<dbReference type="STRING" id="393762.SAMN05660472_02153"/>
<sequence length="244" mass="27750">MKAIILAGEGKKDRGNFHQEKALAPIKGIPMIQYIIKALRTSDFIDTILVIGNIDTLQERIDKDVDILVQQEASMMDNLLKALGYFKGEEEILIVTCDIPLINRDVVDNFIHTALALKVDIAYPIVEKSLCQKFYPQVKRTYVHLKDGSFTGGNMILLAPTVLNKIQQTARLMIENRKKPISMCRVLGFPFIIALLMRRLTILGLEGYIQKKFHIRAKTIISQDPEIANDIDKLEDILILEKYL</sequence>
<dbReference type="PANTHER" id="PTHR19136">
    <property type="entry name" value="MOLYBDENUM COFACTOR GUANYLYLTRANSFERASE"/>
    <property type="match status" value="1"/>
</dbReference>
<dbReference type="InterPro" id="IPR025877">
    <property type="entry name" value="MobA-like_NTP_Trfase"/>
</dbReference>